<sequence length="658" mass="68377">MIDANSQFFAILTNVGMAKQANADALGVAWRITEMGVGDANPGGLADPPNPVPAATQTKLLSEWRRKPLNQLRVDPVNPAVIIAEQIIPADEGGKWIREIGLYDADGDLVAVANCAPSFKPLLSQGSGRTQVVRMNFVVSSTGNITLKIDPAVVLATREYVDSRILDELSKLDIKQSVRAATTASITLVGLQTIDGVALAAGDRVLVKNQAAGKDNGPYVVAVGSWVRAKDADSNAKITPNLTVAVETGSTQADTIWQLVTDAPIVVGTTALTFKDITDGFARLFSPSFAGNPTAPTAALFDNSKSLATTEFAQRAQGSYADLVTYPGSVDLLPADVGRLVAPGGSGSTVTLPDASAVPQGAVVTVLAGLNGATFKAKAGQSLIAINGALGPFTQPQSTISAFRRLNNGQGWALEGGDGALKYSPILRGPHWETQPQFDNGKSLATTEFVQRAMGNFSGRFDIAALPATLSVAAAGQRIVLAASGTLTLPPVNSVPTGTNFFLFNTTPGVVNIVRQGADVISALSVSSMTSVPLQSLSTIVITAGNGQWVVENGMSALKYAPEFGSAFGNSGYQRLPSGAIEQWGTGVTDANGYVYVTFPIPFPNAPRNITLTHVGSMCLMHALMGAGLGASGCTLRVQNAAGTAQALWSVQWRAVGN</sequence>
<proteinExistence type="predicted"/>
<dbReference type="PANTHER" id="PTHR35191:SF1">
    <property type="entry name" value="PROPHAGE SIDE TAIL FIBER PROTEIN HOMOLOG STFQ-RELATED"/>
    <property type="match status" value="1"/>
</dbReference>
<protein>
    <submittedName>
        <fullName evidence="3">Phage tail protein</fullName>
    </submittedName>
</protein>
<feature type="domain" description="Putative tail fiber protein gp53-like C-terminal" evidence="2">
    <location>
        <begin position="575"/>
        <end position="658"/>
    </location>
</feature>
<evidence type="ECO:0000259" key="1">
    <source>
        <dbReference type="Pfam" id="PF12571"/>
    </source>
</evidence>
<evidence type="ECO:0000313" key="3">
    <source>
        <dbReference type="EMBL" id="PHH39768.1"/>
    </source>
</evidence>
<accession>A0A2C5VM09</accession>
<dbReference type="Pfam" id="PF12571">
    <property type="entry name" value="Phage_tail_fib"/>
    <property type="match status" value="1"/>
</dbReference>
<organism evidence="3 4">
    <name type="scientific">Pseudomonas putida</name>
    <name type="common">Arthrobacter siderocapsulatus</name>
    <dbReference type="NCBI Taxonomy" id="303"/>
    <lineage>
        <taxon>Bacteria</taxon>
        <taxon>Pseudomonadati</taxon>
        <taxon>Pseudomonadota</taxon>
        <taxon>Gammaproteobacteria</taxon>
        <taxon>Pseudomonadales</taxon>
        <taxon>Pseudomonadaceae</taxon>
        <taxon>Pseudomonas</taxon>
    </lineage>
</organism>
<feature type="domain" description="Phage tail fibre protein N-terminal" evidence="1">
    <location>
        <begin position="6"/>
        <end position="158"/>
    </location>
</feature>
<evidence type="ECO:0000259" key="2">
    <source>
        <dbReference type="Pfam" id="PF21882"/>
    </source>
</evidence>
<name>A0A2C5VM09_PSEPU</name>
<dbReference type="Pfam" id="PF21882">
    <property type="entry name" value="Gp53-like_C"/>
    <property type="match status" value="1"/>
</dbReference>
<gene>
    <name evidence="3" type="ORF">CRX57_06155</name>
</gene>
<comment type="caution">
    <text evidence="3">The sequence shown here is derived from an EMBL/GenBank/DDBJ whole genome shotgun (WGS) entry which is preliminary data.</text>
</comment>
<dbReference type="Gene3D" id="2.60.40.3940">
    <property type="match status" value="1"/>
</dbReference>
<dbReference type="EMBL" id="PDKZ01000002">
    <property type="protein sequence ID" value="PHH39768.1"/>
    <property type="molecule type" value="Genomic_DNA"/>
</dbReference>
<evidence type="ECO:0000313" key="4">
    <source>
        <dbReference type="Proteomes" id="UP000222460"/>
    </source>
</evidence>
<dbReference type="Proteomes" id="UP000222460">
    <property type="component" value="Unassembled WGS sequence"/>
</dbReference>
<dbReference type="InterPro" id="IPR054075">
    <property type="entry name" value="Gp53-like_C"/>
</dbReference>
<dbReference type="InterPro" id="IPR051934">
    <property type="entry name" value="Phage_Tail_Fiber_Structural"/>
</dbReference>
<dbReference type="RefSeq" id="WP_098964709.1">
    <property type="nucleotide sequence ID" value="NZ_PDKZ01000002.1"/>
</dbReference>
<reference evidence="4" key="1">
    <citation type="submission" date="2017-10" db="EMBL/GenBank/DDBJ databases">
        <title>FDA dAtabase for Regulatory Grade micrObial Sequences (FDA-ARGOS): Supporting development and validation of Infectious Disease Dx tests.</title>
        <authorList>
            <person name="Goldberg B."/>
            <person name="Campos J."/>
            <person name="Tallon L."/>
            <person name="Sadzewicz L."/>
            <person name="Ott S."/>
            <person name="Zhao X."/>
            <person name="Nagaraj S."/>
            <person name="Vavikolanu K."/>
            <person name="Aluvathingal J."/>
            <person name="Nadendla S."/>
            <person name="Geyer C."/>
            <person name="Sichtig H."/>
        </authorList>
    </citation>
    <scope>NUCLEOTIDE SEQUENCE [LARGE SCALE GENOMIC DNA]</scope>
    <source>
        <strain evidence="4">FDAARGOS_376</strain>
    </source>
</reference>
<dbReference type="PANTHER" id="PTHR35191">
    <property type="entry name" value="PROPHAGE SIDE TAIL FIBER PROTEIN HOMOLOG STFQ-RELATED"/>
    <property type="match status" value="1"/>
</dbReference>
<dbReference type="AlphaFoldDB" id="A0A2C5VM09"/>
<dbReference type="InterPro" id="IPR022225">
    <property type="entry name" value="Phage_tail_fibre_N"/>
</dbReference>